<protein>
    <submittedName>
        <fullName evidence="2">Uncharacterized protein</fullName>
    </submittedName>
</protein>
<gene>
    <name evidence="2" type="ORF">S01H1_42487</name>
</gene>
<proteinExistence type="predicted"/>
<sequence length="211" mass="23141">MARNKVLVVTVAVALSLLWVWVATEASSEELKFVGFPSIIAATGEEVQLEGWLEFNEKEHSWASDIHLWVTGHEGRIEPWSIAGPLYDGESAPITVYLAGVPGRATLHAEDLRCPYGIWTIQLIEIPVELYFPLVYKSYPPPTPTPTPTSTPTPTRTPEPTSTPTPTPTSTPRPTKTPQPPPPVTCEELICNGGFEWCGCWDIPTGVPRQA</sequence>
<comment type="caution">
    <text evidence="2">The sequence shown here is derived from an EMBL/GenBank/DDBJ whole genome shotgun (WGS) entry which is preliminary data.</text>
</comment>
<accession>X0UN23</accession>
<feature type="non-terminal residue" evidence="2">
    <location>
        <position position="211"/>
    </location>
</feature>
<dbReference type="EMBL" id="BARS01027025">
    <property type="protein sequence ID" value="GAG07164.1"/>
    <property type="molecule type" value="Genomic_DNA"/>
</dbReference>
<evidence type="ECO:0000313" key="2">
    <source>
        <dbReference type="EMBL" id="GAG07164.1"/>
    </source>
</evidence>
<organism evidence="2">
    <name type="scientific">marine sediment metagenome</name>
    <dbReference type="NCBI Taxonomy" id="412755"/>
    <lineage>
        <taxon>unclassified sequences</taxon>
        <taxon>metagenomes</taxon>
        <taxon>ecological metagenomes</taxon>
    </lineage>
</organism>
<evidence type="ECO:0000256" key="1">
    <source>
        <dbReference type="SAM" id="MobiDB-lite"/>
    </source>
</evidence>
<dbReference type="AlphaFoldDB" id="X0UN23"/>
<reference evidence="2" key="1">
    <citation type="journal article" date="2014" name="Front. Microbiol.">
        <title>High frequency of phylogenetically diverse reductive dehalogenase-homologous genes in deep subseafloor sedimentary metagenomes.</title>
        <authorList>
            <person name="Kawai M."/>
            <person name="Futagami T."/>
            <person name="Toyoda A."/>
            <person name="Takaki Y."/>
            <person name="Nishi S."/>
            <person name="Hori S."/>
            <person name="Arai W."/>
            <person name="Tsubouchi T."/>
            <person name="Morono Y."/>
            <person name="Uchiyama I."/>
            <person name="Ito T."/>
            <person name="Fujiyama A."/>
            <person name="Inagaki F."/>
            <person name="Takami H."/>
        </authorList>
    </citation>
    <scope>NUCLEOTIDE SEQUENCE</scope>
    <source>
        <strain evidence="2">Expedition CK06-06</strain>
    </source>
</reference>
<feature type="region of interest" description="Disordered" evidence="1">
    <location>
        <begin position="143"/>
        <end position="182"/>
    </location>
</feature>
<name>X0UN23_9ZZZZ</name>